<dbReference type="RefSeq" id="WP_376802172.1">
    <property type="nucleotide sequence ID" value="NZ_DBNB01000034.1"/>
</dbReference>
<evidence type="ECO:0000256" key="1">
    <source>
        <dbReference type="SAM" id="SignalP"/>
    </source>
</evidence>
<evidence type="ECO:0000313" key="2">
    <source>
        <dbReference type="EMBL" id="OQW51825.1"/>
    </source>
</evidence>
<accession>A0A1W9HWK7</accession>
<organism evidence="2 3">
    <name type="scientific">Candidatus Raskinella chloraquaticus</name>
    <dbReference type="NCBI Taxonomy" id="1951219"/>
    <lineage>
        <taxon>Bacteria</taxon>
        <taxon>Pseudomonadati</taxon>
        <taxon>Pseudomonadota</taxon>
        <taxon>Alphaproteobacteria</taxon>
        <taxon>Hyphomicrobiales</taxon>
        <taxon>Phreatobacteraceae</taxon>
        <taxon>Candidatus Raskinella</taxon>
    </lineage>
</organism>
<proteinExistence type="predicted"/>
<reference evidence="2 3" key="1">
    <citation type="journal article" date="2017" name="Water Res.">
        <title>Comammox in drinking water systems.</title>
        <authorList>
            <person name="Wang Y."/>
            <person name="Ma L."/>
            <person name="Mao Y."/>
            <person name="Jiang X."/>
            <person name="Xia Y."/>
            <person name="Yu K."/>
            <person name="Li B."/>
            <person name="Zhang T."/>
        </authorList>
    </citation>
    <scope>NUCLEOTIDE SEQUENCE [LARGE SCALE GENOMIC DNA]</scope>
    <source>
        <strain evidence="2">SG_bin8</strain>
    </source>
</reference>
<dbReference type="AlphaFoldDB" id="A0A1W9HWK7"/>
<sequence length="107" mass="11689">MKTLSRLSLSVALVGAALGFASLPASAAPFAPVAATTLNAAAAPAIENVAWVCGPYRCFHRHGPAYWRQRPVFAPQPFYAPRPYYGRHAFYGHPHPGYGYGRPRYGW</sequence>
<dbReference type="EMBL" id="LWDL01000017">
    <property type="protein sequence ID" value="OQW51825.1"/>
    <property type="molecule type" value="Genomic_DNA"/>
</dbReference>
<feature type="chain" id="PRO_5010874403" evidence="1">
    <location>
        <begin position="28"/>
        <end position="107"/>
    </location>
</feature>
<dbReference type="Proteomes" id="UP000192872">
    <property type="component" value="Unassembled WGS sequence"/>
</dbReference>
<name>A0A1W9HWK7_9HYPH</name>
<feature type="signal peptide" evidence="1">
    <location>
        <begin position="1"/>
        <end position="27"/>
    </location>
</feature>
<comment type="caution">
    <text evidence="2">The sequence shown here is derived from an EMBL/GenBank/DDBJ whole genome shotgun (WGS) entry which is preliminary data.</text>
</comment>
<protein>
    <submittedName>
        <fullName evidence="2">Uncharacterized protein</fullName>
    </submittedName>
</protein>
<keyword evidence="1" id="KW-0732">Signal</keyword>
<evidence type="ECO:0000313" key="3">
    <source>
        <dbReference type="Proteomes" id="UP000192872"/>
    </source>
</evidence>
<gene>
    <name evidence="2" type="ORF">A4S15_10140</name>
</gene>